<keyword evidence="13" id="KW-1185">Reference proteome</keyword>
<dbReference type="InterPro" id="IPR006375">
    <property type="entry name" value="Man1P_GuaTrfase/Man6P_Isoase"/>
</dbReference>
<evidence type="ECO:0000313" key="12">
    <source>
        <dbReference type="EMBL" id="QKS49025.1"/>
    </source>
</evidence>
<dbReference type="SUPFAM" id="SSF53448">
    <property type="entry name" value="Nucleotide-diphospho-sugar transferases"/>
    <property type="match status" value="1"/>
</dbReference>
<dbReference type="GO" id="GO:0009298">
    <property type="term" value="P:GDP-mannose biosynthetic process"/>
    <property type="evidence" value="ECO:0007669"/>
    <property type="project" value="TreeGrafter"/>
</dbReference>
<dbReference type="FunFam" id="2.60.120.10:FF:000032">
    <property type="entry name" value="Mannose-1-phosphate guanylyltransferase/mannose-6-phosphate isomerase"/>
    <property type="match status" value="1"/>
</dbReference>
<name>A0A6N1ABC7_9PROT</name>
<dbReference type="PANTHER" id="PTHR46390">
    <property type="entry name" value="MANNOSE-1-PHOSPHATE GUANYLYLTRANSFERASE"/>
    <property type="match status" value="1"/>
</dbReference>
<keyword evidence="4 12" id="KW-0548">Nucleotidyltransferase</keyword>
<keyword evidence="5" id="KW-0547">Nucleotide-binding</keyword>
<keyword evidence="12" id="KW-0614">Plasmid</keyword>
<keyword evidence="3 12" id="KW-0808">Transferase</keyword>
<dbReference type="CDD" id="cd02213">
    <property type="entry name" value="cupin_PMI_typeII_C"/>
    <property type="match status" value="1"/>
</dbReference>
<dbReference type="NCBIfam" id="TIGR01479">
    <property type="entry name" value="GMP_PMI"/>
    <property type="match status" value="1"/>
</dbReference>
<dbReference type="FunFam" id="3.90.550.10:FF:000046">
    <property type="entry name" value="Mannose-1-phosphate guanylyltransferase (GDP)"/>
    <property type="match status" value="1"/>
</dbReference>
<dbReference type="InterPro" id="IPR001538">
    <property type="entry name" value="Man6P_isomerase-2_C"/>
</dbReference>
<comment type="similarity">
    <text evidence="1 8">Belongs to the mannose-6-phosphate isomerase type 2 family.</text>
</comment>
<dbReference type="KEGG" id="aoz:HUE56_00490"/>
<evidence type="ECO:0000256" key="1">
    <source>
        <dbReference type="ARBA" id="ARBA00006115"/>
    </source>
</evidence>
<dbReference type="Gene3D" id="3.90.550.10">
    <property type="entry name" value="Spore Coat Polysaccharide Biosynthesis Protein SpsA, Chain A"/>
    <property type="match status" value="1"/>
</dbReference>
<dbReference type="RefSeq" id="WP_149200298.1">
    <property type="nucleotide sequence ID" value="NZ_BSOV01000065.1"/>
</dbReference>
<evidence type="ECO:0000259" key="10">
    <source>
        <dbReference type="Pfam" id="PF01050"/>
    </source>
</evidence>
<dbReference type="OrthoDB" id="9806359at2"/>
<evidence type="ECO:0000256" key="4">
    <source>
        <dbReference type="ARBA" id="ARBA00022695"/>
    </source>
</evidence>
<accession>A0A6N1ABC7</accession>
<dbReference type="SUPFAM" id="SSF51182">
    <property type="entry name" value="RmlC-like cupins"/>
    <property type="match status" value="1"/>
</dbReference>
<feature type="domain" description="MannoseP isomerase/GMP-like beta-helix" evidence="11">
    <location>
        <begin position="312"/>
        <end position="366"/>
    </location>
</feature>
<dbReference type="Gene3D" id="2.60.120.10">
    <property type="entry name" value="Jelly Rolls"/>
    <property type="match status" value="1"/>
</dbReference>
<gene>
    <name evidence="12" type="ORF">HUE56_00490</name>
</gene>
<dbReference type="InterPro" id="IPR005835">
    <property type="entry name" value="NTP_transferase_dom"/>
</dbReference>
<dbReference type="Pfam" id="PF00483">
    <property type="entry name" value="NTP_transferase"/>
    <property type="match status" value="1"/>
</dbReference>
<dbReference type="GO" id="GO:0000271">
    <property type="term" value="P:polysaccharide biosynthetic process"/>
    <property type="evidence" value="ECO:0007669"/>
    <property type="project" value="InterPro"/>
</dbReference>
<dbReference type="InterPro" id="IPR011051">
    <property type="entry name" value="RmlC_Cupin_sf"/>
</dbReference>
<dbReference type="InterPro" id="IPR014710">
    <property type="entry name" value="RmlC-like_jellyroll"/>
</dbReference>
<dbReference type="Pfam" id="PF22640">
    <property type="entry name" value="ManC_GMP_beta-helix"/>
    <property type="match status" value="1"/>
</dbReference>
<protein>
    <recommendedName>
        <fullName evidence="2">mannose-1-phosphate guanylyltransferase</fullName>
        <ecNumber evidence="2">2.7.7.13</ecNumber>
    </recommendedName>
</protein>
<evidence type="ECO:0000256" key="2">
    <source>
        <dbReference type="ARBA" id="ARBA00012387"/>
    </source>
</evidence>
<dbReference type="EMBL" id="CP054615">
    <property type="protein sequence ID" value="QKS49025.1"/>
    <property type="molecule type" value="Genomic_DNA"/>
</dbReference>
<dbReference type="CDD" id="cd02509">
    <property type="entry name" value="GDP-M1P_Guanylyltransferase"/>
    <property type="match status" value="1"/>
</dbReference>
<evidence type="ECO:0000256" key="6">
    <source>
        <dbReference type="ARBA" id="ARBA00023134"/>
    </source>
</evidence>
<feature type="domain" description="Mannose-6-phosphate isomerase type II C-terminal" evidence="10">
    <location>
        <begin position="370"/>
        <end position="484"/>
    </location>
</feature>
<dbReference type="PANTHER" id="PTHR46390:SF1">
    <property type="entry name" value="MANNOSE-1-PHOSPHATE GUANYLYLTRANSFERASE"/>
    <property type="match status" value="1"/>
</dbReference>
<evidence type="ECO:0000259" key="9">
    <source>
        <dbReference type="Pfam" id="PF00483"/>
    </source>
</evidence>
<reference evidence="12 13" key="1">
    <citation type="submission" date="2020-06" db="EMBL/GenBank/DDBJ databases">
        <title>Complete genome of Azosprillum oryzae KACC14407.</title>
        <authorList>
            <person name="Kim M."/>
            <person name="Park Y.-J."/>
            <person name="Shin J.-H."/>
        </authorList>
    </citation>
    <scope>NUCLEOTIDE SEQUENCE [LARGE SCALE GENOMIC DNA]</scope>
    <source>
        <strain evidence="12 13">KACC 14407</strain>
        <plasmid evidence="12 13">unnamed1</plasmid>
    </source>
</reference>
<evidence type="ECO:0000313" key="13">
    <source>
        <dbReference type="Proteomes" id="UP000509702"/>
    </source>
</evidence>
<dbReference type="GO" id="GO:0016853">
    <property type="term" value="F:isomerase activity"/>
    <property type="evidence" value="ECO:0007669"/>
    <property type="project" value="UniProtKB-KW"/>
</dbReference>
<feature type="domain" description="Nucleotidyl transferase" evidence="9">
    <location>
        <begin position="23"/>
        <end position="305"/>
    </location>
</feature>
<dbReference type="Proteomes" id="UP000509702">
    <property type="component" value="Plasmid unnamed1"/>
</dbReference>
<dbReference type="Pfam" id="PF01050">
    <property type="entry name" value="MannoseP_isomer"/>
    <property type="match status" value="1"/>
</dbReference>
<evidence type="ECO:0000259" key="11">
    <source>
        <dbReference type="Pfam" id="PF22640"/>
    </source>
</evidence>
<evidence type="ECO:0000256" key="8">
    <source>
        <dbReference type="RuleBase" id="RU004190"/>
    </source>
</evidence>
<geneLocation type="plasmid" evidence="12 13">
    <name>unnamed1</name>
</geneLocation>
<evidence type="ECO:0000256" key="3">
    <source>
        <dbReference type="ARBA" id="ARBA00022679"/>
    </source>
</evidence>
<dbReference type="GO" id="GO:0004475">
    <property type="term" value="F:mannose-1-phosphate guanylyltransferase (GTP) activity"/>
    <property type="evidence" value="ECO:0007669"/>
    <property type="project" value="UniProtKB-EC"/>
</dbReference>
<dbReference type="InterPro" id="IPR054566">
    <property type="entry name" value="ManC/GMP-like_b-helix"/>
</dbReference>
<keyword evidence="6" id="KW-0342">GTP-binding</keyword>
<dbReference type="GO" id="GO:0005525">
    <property type="term" value="F:GTP binding"/>
    <property type="evidence" value="ECO:0007669"/>
    <property type="project" value="UniProtKB-KW"/>
</dbReference>
<comment type="catalytic activity">
    <reaction evidence="7">
        <text>alpha-D-mannose 1-phosphate + GTP + H(+) = GDP-alpha-D-mannose + diphosphate</text>
        <dbReference type="Rhea" id="RHEA:15229"/>
        <dbReference type="ChEBI" id="CHEBI:15378"/>
        <dbReference type="ChEBI" id="CHEBI:33019"/>
        <dbReference type="ChEBI" id="CHEBI:37565"/>
        <dbReference type="ChEBI" id="CHEBI:57527"/>
        <dbReference type="ChEBI" id="CHEBI:58409"/>
        <dbReference type="EC" id="2.7.7.13"/>
    </reaction>
</comment>
<dbReference type="InterPro" id="IPR051161">
    <property type="entry name" value="Mannose-6P_isomerase_type2"/>
</dbReference>
<dbReference type="EC" id="2.7.7.13" evidence="2"/>
<evidence type="ECO:0000256" key="5">
    <source>
        <dbReference type="ARBA" id="ARBA00022741"/>
    </source>
</evidence>
<proteinExistence type="inferred from homology"/>
<sequence>MTGNHGKTASTAAPTGTAATITPVILSGGMGSRLWPLSRSLYPKQFLPLASELTMIQETALRVVGDRFAPPLVVCNEEHRFLVAEQLRAAAVRPAEIILEPVGRNTAPAVCVAALRLLAAGTDGLMLVMPSDHVIASSERFLQAVDTAAEAAADGALVTFGITPSAPETGYGYIRAGSGPDGCDGVRKVEQFVEKPDLATAEAYLRDGSYLWNSGIFLFSAKAYVAELERTGPRIVEACRRALAGAERDLTFCRLTSAAFAASPSDSIDCAVMEKTDRAAVVPVDMGWNDVGAWSALWDIGEKDSDGNVAQGNVLLHDAQDTYVRSEHPLVAVAGLRNVVVVATDDAVLVADRSRVQDVKHIVERLRTGERSEHSHHTTVYRPWGSYRSVDRGHRFQVKRIIVNPGEKLSLQMHHHRAEHWVVVEGVALVTCGKESFLVHENQSTFIAAGQTHRLENPGKVPLHLIEVQSGGYLGEDDIIRFEDGYGRSLQSS</sequence>
<dbReference type="AlphaFoldDB" id="A0A6N1ABC7"/>
<dbReference type="InterPro" id="IPR029044">
    <property type="entry name" value="Nucleotide-diphossugar_trans"/>
</dbReference>
<organism evidence="12 13">
    <name type="scientific">Azospirillum oryzae</name>
    <dbReference type="NCBI Taxonomy" id="286727"/>
    <lineage>
        <taxon>Bacteria</taxon>
        <taxon>Pseudomonadati</taxon>
        <taxon>Pseudomonadota</taxon>
        <taxon>Alphaproteobacteria</taxon>
        <taxon>Rhodospirillales</taxon>
        <taxon>Azospirillaceae</taxon>
        <taxon>Azospirillum</taxon>
    </lineage>
</organism>
<dbReference type="InterPro" id="IPR049577">
    <property type="entry name" value="GMPP_N"/>
</dbReference>
<keyword evidence="12" id="KW-0413">Isomerase</keyword>
<evidence type="ECO:0000256" key="7">
    <source>
        <dbReference type="ARBA" id="ARBA00047343"/>
    </source>
</evidence>